<dbReference type="RefSeq" id="WP_196100347.1">
    <property type="nucleotide sequence ID" value="NZ_CP064939.1"/>
</dbReference>
<gene>
    <name evidence="1" type="ORF">IZT61_06405</name>
</gene>
<protein>
    <submittedName>
        <fullName evidence="1">Uncharacterized protein</fullName>
    </submittedName>
</protein>
<name>A0A7S9PZT6_9SPHI</name>
<dbReference type="EMBL" id="CP064939">
    <property type="protein sequence ID" value="QPH40893.1"/>
    <property type="molecule type" value="Genomic_DNA"/>
</dbReference>
<accession>A0A7S9PZT6</accession>
<reference evidence="1 2" key="1">
    <citation type="submission" date="2020-11" db="EMBL/GenBank/DDBJ databases">
        <title>Pedobacter endophytica, an endophytic bacteria isolated form Carex pumila.</title>
        <authorList>
            <person name="Peng Y."/>
            <person name="Jiang L."/>
            <person name="Lee J."/>
        </authorList>
    </citation>
    <scope>NUCLEOTIDE SEQUENCE [LARGE SCALE GENOMIC DNA]</scope>
    <source>
        <strain evidence="1 2">JBR3-12</strain>
    </source>
</reference>
<dbReference type="Proteomes" id="UP000594759">
    <property type="component" value="Chromosome"/>
</dbReference>
<keyword evidence="2" id="KW-1185">Reference proteome</keyword>
<evidence type="ECO:0000313" key="2">
    <source>
        <dbReference type="Proteomes" id="UP000594759"/>
    </source>
</evidence>
<evidence type="ECO:0000313" key="1">
    <source>
        <dbReference type="EMBL" id="QPH40893.1"/>
    </source>
</evidence>
<proteinExistence type="predicted"/>
<dbReference type="AlphaFoldDB" id="A0A7S9PZT6"/>
<organism evidence="1 2">
    <name type="scientific">Pedobacter endophyticus</name>
    <dbReference type="NCBI Taxonomy" id="2789740"/>
    <lineage>
        <taxon>Bacteria</taxon>
        <taxon>Pseudomonadati</taxon>
        <taxon>Bacteroidota</taxon>
        <taxon>Sphingobacteriia</taxon>
        <taxon>Sphingobacteriales</taxon>
        <taxon>Sphingobacteriaceae</taxon>
        <taxon>Pedobacter</taxon>
    </lineage>
</organism>
<sequence length="136" mass="15367">MNYSVSTLTTVADCDTVLALIEKEKKDLSFKKLSLERQQENYANTTVEVTSEIEVLTVELSAINTVIATLPDGDTKDDNIKRQKKLEYNLFLLSNRKANYGAIALLEKEFSIARVIKELEEADTFAETVLDRKLSM</sequence>
<dbReference type="KEGG" id="pex:IZT61_06405"/>